<reference evidence="2" key="1">
    <citation type="journal article" date="2014" name="Proc. Natl. Acad. Sci. U.S.A.">
        <title>The dynamic history of plastid genomes in the Campanulaceae sensu lato is unique among angiosperms.</title>
        <authorList>
            <person name="Knox E.B."/>
        </authorList>
    </citation>
    <scope>NUCLEOTIDE SEQUENCE</scope>
</reference>
<geneLocation type="plastid" evidence="2"/>
<proteinExistence type="predicted"/>
<keyword evidence="1" id="KW-0812">Transmembrane</keyword>
<feature type="transmembrane region" description="Helical" evidence="1">
    <location>
        <begin position="47"/>
        <end position="64"/>
    </location>
</feature>
<dbReference type="EMBL" id="MF770618">
    <property type="protein sequence ID" value="ATG26090.1"/>
    <property type="molecule type" value="Genomic_DNA"/>
</dbReference>
<gene>
    <name evidence="2" type="primary">ORF81</name>
    <name evidence="2" type="ORF">Mo_st_sc1Pt0837</name>
    <name evidence="3" type="ORF">Mo_st_sc1Pt1652</name>
</gene>
<dbReference type="AlphaFoldDB" id="A0A291F1S1"/>
<dbReference type="EMBL" id="MF770618">
    <property type="protein sequence ID" value="ATG26063.1"/>
    <property type="molecule type" value="Genomic_DNA"/>
</dbReference>
<evidence type="ECO:0000313" key="2">
    <source>
        <dbReference type="EMBL" id="ATG26063.1"/>
    </source>
</evidence>
<organism evidence="2">
    <name type="scientific">Monopsis stellarioides subsp. schimperiana</name>
    <dbReference type="NCBI Taxonomy" id="2041139"/>
    <lineage>
        <taxon>Eukaryota</taxon>
        <taxon>Viridiplantae</taxon>
        <taxon>Streptophyta</taxon>
        <taxon>Embryophyta</taxon>
        <taxon>Tracheophyta</taxon>
        <taxon>Spermatophyta</taxon>
        <taxon>Magnoliopsida</taxon>
        <taxon>eudicotyledons</taxon>
        <taxon>Gunneridae</taxon>
        <taxon>Pentapetalae</taxon>
        <taxon>asterids</taxon>
        <taxon>campanulids</taxon>
        <taxon>Asterales</taxon>
        <taxon>Campanulaceae</taxon>
        <taxon>Monopsis</taxon>
    </lineage>
</organism>
<keyword evidence="2" id="KW-0934">Plastid</keyword>
<keyword evidence="1" id="KW-0472">Membrane</keyword>
<evidence type="ECO:0000256" key="1">
    <source>
        <dbReference type="SAM" id="Phobius"/>
    </source>
</evidence>
<reference evidence="2" key="2">
    <citation type="submission" date="2017-08" db="EMBL/GenBank/DDBJ databases">
        <authorList>
            <person name="Knox E.B."/>
        </authorList>
    </citation>
    <scope>NUCLEOTIDE SEQUENCE</scope>
</reference>
<evidence type="ECO:0000313" key="3">
    <source>
        <dbReference type="EMBL" id="ATG26090.1"/>
    </source>
</evidence>
<keyword evidence="1" id="KW-1133">Transmembrane helix</keyword>
<protein>
    <submittedName>
        <fullName evidence="2">Uncharacterized protein</fullName>
    </submittedName>
</protein>
<accession>A0A291F1S1</accession>
<sequence length="81" mass="10081">MNPITLTILRQVLKNIQILAWMSFQEFLRQMTLKNFLWFFLRRIKTIILWYLIDYLIEIALILIKKHLTKPKWISNEELRY</sequence>
<name>A0A291F1S1_9ASTR</name>